<dbReference type="InterPro" id="IPR050595">
    <property type="entry name" value="Bact_response_regulator"/>
</dbReference>
<dbReference type="AlphaFoldDB" id="A0A410P725"/>
<dbReference type="Proteomes" id="UP000287243">
    <property type="component" value="Chromosome"/>
</dbReference>
<dbReference type="GO" id="GO:0000160">
    <property type="term" value="P:phosphorelay signal transduction system"/>
    <property type="evidence" value="ECO:0007669"/>
    <property type="project" value="InterPro"/>
</dbReference>
<dbReference type="SUPFAM" id="SSF52172">
    <property type="entry name" value="CheY-like"/>
    <property type="match status" value="2"/>
</dbReference>
<keyword evidence="1 2" id="KW-0597">Phosphoprotein</keyword>
<feature type="domain" description="Response regulatory" evidence="3">
    <location>
        <begin position="3"/>
        <end position="115"/>
    </location>
</feature>
<name>A0A410P725_VELA1</name>
<dbReference type="SMART" id="SM00448">
    <property type="entry name" value="REC"/>
    <property type="match status" value="2"/>
</dbReference>
<dbReference type="EMBL" id="CP019384">
    <property type="protein sequence ID" value="QAT17868.1"/>
    <property type="molecule type" value="Genomic_DNA"/>
</dbReference>
<evidence type="ECO:0000256" key="2">
    <source>
        <dbReference type="PROSITE-ProRule" id="PRU00169"/>
    </source>
</evidence>
<feature type="modified residue" description="4-aspartylphosphate" evidence="2">
    <location>
        <position position="173"/>
    </location>
</feature>
<feature type="domain" description="Response regulatory" evidence="3">
    <location>
        <begin position="123"/>
        <end position="236"/>
    </location>
</feature>
<sequence>MTKILIVEDEDKVRKMYHTMLKNEGFEVLDAPDAIQASCILNKEPVDIMLLDIKMPQVYGSIFYDMMQRSYKKVKVIVASVYPVDEQKKMIEGAADYYDKAQGLDLLLEKIKKAERSIKQQKSILVIDDEPRIRKVYRHYLEEYGYRIIEAHDGNAGLDILRKSNEVALVILDLAMPKQSGFEIYEQIKKEFPGIKILVASVFNQNDQQFFLPNADEYYDKSEDAAGLVKKIEKLIYTDSPA</sequence>
<protein>
    <recommendedName>
        <fullName evidence="3">Response regulatory domain-containing protein</fullName>
    </recommendedName>
</protein>
<reference evidence="4 5" key="1">
    <citation type="submission" date="2017-01" db="EMBL/GenBank/DDBJ databases">
        <title>First insights into the biology of 'candidatus Vampirococcus archaeovorus'.</title>
        <authorList>
            <person name="Kizina J."/>
            <person name="Jordan S."/>
            <person name="Stueber K."/>
            <person name="Reinhardt R."/>
            <person name="Harder J."/>
        </authorList>
    </citation>
    <scope>NUCLEOTIDE SEQUENCE [LARGE SCALE GENOMIC DNA]</scope>
    <source>
        <strain evidence="4 5">LiM</strain>
    </source>
</reference>
<evidence type="ECO:0000259" key="3">
    <source>
        <dbReference type="PROSITE" id="PS50110"/>
    </source>
</evidence>
<organism evidence="4 5">
    <name type="scientific">Velamenicoccus archaeovorus</name>
    <dbReference type="NCBI Taxonomy" id="1930593"/>
    <lineage>
        <taxon>Bacteria</taxon>
        <taxon>Pseudomonadati</taxon>
        <taxon>Candidatus Omnitrophota</taxon>
        <taxon>Candidatus Velamenicoccus</taxon>
    </lineage>
</organism>
<dbReference type="RefSeq" id="WP_128700835.1">
    <property type="nucleotide sequence ID" value="NZ_CP019384.1"/>
</dbReference>
<dbReference type="OrthoDB" id="9793421at2"/>
<gene>
    <name evidence="4" type="ORF">BU251_09100</name>
</gene>
<evidence type="ECO:0000313" key="5">
    <source>
        <dbReference type="Proteomes" id="UP000287243"/>
    </source>
</evidence>
<dbReference type="InterPro" id="IPR001789">
    <property type="entry name" value="Sig_transdc_resp-reg_receiver"/>
</dbReference>
<feature type="modified residue" description="4-aspartylphosphate" evidence="2">
    <location>
        <position position="52"/>
    </location>
</feature>
<evidence type="ECO:0000256" key="1">
    <source>
        <dbReference type="ARBA" id="ARBA00022553"/>
    </source>
</evidence>
<dbReference type="InterPro" id="IPR011006">
    <property type="entry name" value="CheY-like_superfamily"/>
</dbReference>
<dbReference type="PANTHER" id="PTHR44591">
    <property type="entry name" value="STRESS RESPONSE REGULATOR PROTEIN 1"/>
    <property type="match status" value="1"/>
</dbReference>
<dbReference type="PANTHER" id="PTHR44591:SF3">
    <property type="entry name" value="RESPONSE REGULATORY DOMAIN-CONTAINING PROTEIN"/>
    <property type="match status" value="1"/>
</dbReference>
<proteinExistence type="predicted"/>
<evidence type="ECO:0000313" key="4">
    <source>
        <dbReference type="EMBL" id="QAT17868.1"/>
    </source>
</evidence>
<dbReference type="Pfam" id="PF00072">
    <property type="entry name" value="Response_reg"/>
    <property type="match status" value="2"/>
</dbReference>
<dbReference type="KEGG" id="vai:BU251_09100"/>
<keyword evidence="5" id="KW-1185">Reference proteome</keyword>
<accession>A0A410P725</accession>
<dbReference type="Gene3D" id="3.40.50.2300">
    <property type="match status" value="2"/>
</dbReference>
<dbReference type="PROSITE" id="PS50110">
    <property type="entry name" value="RESPONSE_REGULATORY"/>
    <property type="match status" value="2"/>
</dbReference>